<feature type="chain" id="PRO_5040759309" evidence="3">
    <location>
        <begin position="19"/>
        <end position="237"/>
    </location>
</feature>
<proteinExistence type="inferred from homology"/>
<dbReference type="OrthoDB" id="89086at2759"/>
<dbReference type="Proteomes" id="UP001140453">
    <property type="component" value="Unassembled WGS sequence"/>
</dbReference>
<dbReference type="PIRSF" id="PIRSF029958">
    <property type="entry name" value="Necrosis-inducing_protein"/>
    <property type="match status" value="1"/>
</dbReference>
<evidence type="ECO:0000256" key="2">
    <source>
        <dbReference type="ARBA" id="ARBA00023026"/>
    </source>
</evidence>
<feature type="signal peptide" evidence="3">
    <location>
        <begin position="1"/>
        <end position="18"/>
    </location>
</feature>
<evidence type="ECO:0000256" key="3">
    <source>
        <dbReference type="SAM" id="SignalP"/>
    </source>
</evidence>
<evidence type="ECO:0000313" key="5">
    <source>
        <dbReference type="Proteomes" id="UP001140453"/>
    </source>
</evidence>
<evidence type="ECO:0000313" key="4">
    <source>
        <dbReference type="EMBL" id="KAJ4396207.1"/>
    </source>
</evidence>
<dbReference type="Pfam" id="PF05630">
    <property type="entry name" value="NPP1"/>
    <property type="match status" value="1"/>
</dbReference>
<keyword evidence="3" id="KW-0732">Signal</keyword>
<sequence length="237" mass="24750">MSLTRILVLVGLTVFAEAAAIHPRGTIASDQIVGFPQTVPSGTTGTVYEVFQPLLHVANGCVPFPGVNAAGDTNAGLDPTGATNGGCSSNTGQIYVRGASSRGLYALMYSWYFPKDSPLSGLGHRHDWEGAIVWLNSATSTSASNVVAVCPSQHGDWACTTSGFTLSGTRPLIEYRSDFPIDHAMFTTTTVGGSQPLIAWESLPAAAQNALQTTDFGSANVPFKDSAFTNNLAAATF</sequence>
<dbReference type="PANTHER" id="PTHR33657:SF8">
    <property type="entry name" value="DOMAIN PROTEIN, PUTATIVE (AFU_ORTHOLOGUE AFUA_5G00600)-RELATED"/>
    <property type="match status" value="1"/>
</dbReference>
<organism evidence="4 5">
    <name type="scientific">Gnomoniopsis smithogilvyi</name>
    <dbReference type="NCBI Taxonomy" id="1191159"/>
    <lineage>
        <taxon>Eukaryota</taxon>
        <taxon>Fungi</taxon>
        <taxon>Dikarya</taxon>
        <taxon>Ascomycota</taxon>
        <taxon>Pezizomycotina</taxon>
        <taxon>Sordariomycetes</taxon>
        <taxon>Sordariomycetidae</taxon>
        <taxon>Diaporthales</taxon>
        <taxon>Gnomoniaceae</taxon>
        <taxon>Gnomoniopsis</taxon>
    </lineage>
</organism>
<reference evidence="4" key="1">
    <citation type="submission" date="2022-10" db="EMBL/GenBank/DDBJ databases">
        <title>Tapping the CABI collections for fungal endophytes: first genome assemblies for Collariella, Neodidymelliopsis, Ascochyta clinopodiicola, Didymella pomorum, Didymosphaeria variabile, Neocosmospora piperis and Neocucurbitaria cava.</title>
        <authorList>
            <person name="Hill R."/>
        </authorList>
    </citation>
    <scope>NUCLEOTIDE SEQUENCE</scope>
    <source>
        <strain evidence="4">IMI 355082</strain>
    </source>
</reference>
<keyword evidence="5" id="KW-1185">Reference proteome</keyword>
<comment type="similarity">
    <text evidence="1">Belongs to the Necrosis inducing protein (NPP1) family.</text>
</comment>
<gene>
    <name evidence="4" type="ORF">N0V93_000426</name>
</gene>
<keyword evidence="2" id="KW-0843">Virulence</keyword>
<comment type="caution">
    <text evidence="4">The sequence shown here is derived from an EMBL/GenBank/DDBJ whole genome shotgun (WGS) entry which is preliminary data.</text>
</comment>
<dbReference type="PANTHER" id="PTHR33657">
    <property type="entry name" value="DOMAIN PROTEIN, PUTATIVE (AFU_ORTHOLOGUE AFUA_5G00600)-RELATED"/>
    <property type="match status" value="1"/>
</dbReference>
<name>A0A9W8Z3Z6_9PEZI</name>
<accession>A0A9W8Z3Z6</accession>
<dbReference type="InterPro" id="IPR008701">
    <property type="entry name" value="NPP1"/>
</dbReference>
<dbReference type="AlphaFoldDB" id="A0A9W8Z3Z6"/>
<protein>
    <submittedName>
        <fullName evidence="4">Uncharacterized protein</fullName>
    </submittedName>
</protein>
<dbReference type="EMBL" id="JAPEVB010000001">
    <property type="protein sequence ID" value="KAJ4396207.1"/>
    <property type="molecule type" value="Genomic_DNA"/>
</dbReference>
<evidence type="ECO:0000256" key="1">
    <source>
        <dbReference type="ARBA" id="ARBA00009520"/>
    </source>
</evidence>